<dbReference type="GO" id="GO:0016616">
    <property type="term" value="F:oxidoreductase activity, acting on the CH-OH group of donors, NAD or NADP as acceptor"/>
    <property type="evidence" value="ECO:0007669"/>
    <property type="project" value="TreeGrafter"/>
</dbReference>
<evidence type="ECO:0000256" key="1">
    <source>
        <dbReference type="ARBA" id="ARBA00023002"/>
    </source>
</evidence>
<dbReference type="InterPro" id="IPR036291">
    <property type="entry name" value="NAD(P)-bd_dom_sf"/>
</dbReference>
<dbReference type="AlphaFoldDB" id="A0A9Q0KHL5"/>
<name>A0A9Q0KHL5_9MAGN</name>
<reference evidence="2" key="1">
    <citation type="journal article" date="2023" name="Plant J.">
        <title>The genome of the king protea, Protea cynaroides.</title>
        <authorList>
            <person name="Chang J."/>
            <person name="Duong T.A."/>
            <person name="Schoeman C."/>
            <person name="Ma X."/>
            <person name="Roodt D."/>
            <person name="Barker N."/>
            <person name="Li Z."/>
            <person name="Van de Peer Y."/>
            <person name="Mizrachi E."/>
        </authorList>
    </citation>
    <scope>NUCLEOTIDE SEQUENCE</scope>
    <source>
        <tissue evidence="2">Young leaves</tissue>
    </source>
</reference>
<accession>A0A9Q0KHL5</accession>
<sequence>MLEPAVSGTINVMNAAETTGVRRVVFTSSVAVVHMDPNRSPNKVVDETCWSDLNYVMNIPVFYILCRTIGPLLQPNVNASAVAVLKTLNGRNKTYSNSIIGLVHVSDIALAHILVYENPLASGRFLCIESVLHRAEINAMFIEMFPGYPIPIKCSDEVNPRVKPFKFSNQRLRDLGLEFTPLKKALWDTVISLQQKGDTLVQQVPHVQGVWVDIFDEEESIAADDEVQAEKDGDVRSRMSELAANQANGEMNDITTSDAGTESVDVAPIPGATTIHDENARSSDTFSASRATLSRVDGQVMVHYDFHMVDEALTS</sequence>
<keyword evidence="3" id="KW-1185">Reference proteome</keyword>
<dbReference type="EMBL" id="JAMYWD010000005">
    <property type="protein sequence ID" value="KAJ4970471.1"/>
    <property type="molecule type" value="Genomic_DNA"/>
</dbReference>
<evidence type="ECO:0000313" key="2">
    <source>
        <dbReference type="EMBL" id="KAJ4970471.1"/>
    </source>
</evidence>
<dbReference type="PANTHER" id="PTHR10366">
    <property type="entry name" value="NAD DEPENDENT EPIMERASE/DEHYDRATASE"/>
    <property type="match status" value="1"/>
</dbReference>
<organism evidence="2 3">
    <name type="scientific">Protea cynaroides</name>
    <dbReference type="NCBI Taxonomy" id="273540"/>
    <lineage>
        <taxon>Eukaryota</taxon>
        <taxon>Viridiplantae</taxon>
        <taxon>Streptophyta</taxon>
        <taxon>Embryophyta</taxon>
        <taxon>Tracheophyta</taxon>
        <taxon>Spermatophyta</taxon>
        <taxon>Magnoliopsida</taxon>
        <taxon>Proteales</taxon>
        <taxon>Proteaceae</taxon>
        <taxon>Protea</taxon>
    </lineage>
</organism>
<proteinExistence type="predicted"/>
<dbReference type="OrthoDB" id="2735536at2759"/>
<evidence type="ECO:0000313" key="3">
    <source>
        <dbReference type="Proteomes" id="UP001141806"/>
    </source>
</evidence>
<protein>
    <recommendedName>
        <fullName evidence="4">Cinnamoyl CoA reductase</fullName>
    </recommendedName>
</protein>
<dbReference type="Gene3D" id="3.40.50.720">
    <property type="entry name" value="NAD(P)-binding Rossmann-like Domain"/>
    <property type="match status" value="2"/>
</dbReference>
<dbReference type="SUPFAM" id="SSF51735">
    <property type="entry name" value="NAD(P)-binding Rossmann-fold domains"/>
    <property type="match status" value="1"/>
</dbReference>
<dbReference type="Proteomes" id="UP001141806">
    <property type="component" value="Unassembled WGS sequence"/>
</dbReference>
<gene>
    <name evidence="2" type="ORF">NE237_003570</name>
</gene>
<comment type="caution">
    <text evidence="2">The sequence shown here is derived from an EMBL/GenBank/DDBJ whole genome shotgun (WGS) entry which is preliminary data.</text>
</comment>
<keyword evidence="1" id="KW-0560">Oxidoreductase</keyword>
<evidence type="ECO:0008006" key="4">
    <source>
        <dbReference type="Google" id="ProtNLM"/>
    </source>
</evidence>
<dbReference type="PANTHER" id="PTHR10366:SF404">
    <property type="entry name" value="CINNAMOYL-COA REDUCTASE 1"/>
    <property type="match status" value="1"/>
</dbReference>
<dbReference type="InterPro" id="IPR050425">
    <property type="entry name" value="NAD(P)_dehydrat-like"/>
</dbReference>